<dbReference type="GO" id="GO:0008380">
    <property type="term" value="P:RNA splicing"/>
    <property type="evidence" value="ECO:0007669"/>
    <property type="project" value="UniProtKB-KW"/>
</dbReference>
<dbReference type="InterPro" id="IPR051372">
    <property type="entry name" value="CWC21"/>
</dbReference>
<gene>
    <name evidence="9" type="ORF">CTAYLR_008634</name>
</gene>
<feature type="region of interest" description="Disordered" evidence="7">
    <location>
        <begin position="163"/>
        <end position="196"/>
    </location>
</feature>
<dbReference type="Pfam" id="PF04909">
    <property type="entry name" value="Amidohydro_2"/>
    <property type="match status" value="1"/>
</dbReference>
<feature type="compositionally biased region" description="Acidic residues" evidence="7">
    <location>
        <begin position="183"/>
        <end position="192"/>
    </location>
</feature>
<evidence type="ECO:0000256" key="7">
    <source>
        <dbReference type="SAM" id="MobiDB-lite"/>
    </source>
</evidence>
<name>A0AAD7XNT3_9STRA</name>
<dbReference type="PANTHER" id="PTHR36562:SF5">
    <property type="entry name" value="SERINE_ARGININE REPETITIVE MATRIX 2"/>
    <property type="match status" value="1"/>
</dbReference>
<evidence type="ECO:0000256" key="2">
    <source>
        <dbReference type="ARBA" id="ARBA00005954"/>
    </source>
</evidence>
<evidence type="ECO:0000313" key="9">
    <source>
        <dbReference type="EMBL" id="KAJ8606933.1"/>
    </source>
</evidence>
<dbReference type="Pfam" id="PF08312">
    <property type="entry name" value="cwf21"/>
    <property type="match status" value="1"/>
</dbReference>
<evidence type="ECO:0000256" key="3">
    <source>
        <dbReference type="ARBA" id="ARBA00022664"/>
    </source>
</evidence>
<feature type="domain" description="CWF21" evidence="8">
    <location>
        <begin position="49"/>
        <end position="94"/>
    </location>
</feature>
<dbReference type="PANTHER" id="PTHR36562">
    <property type="entry name" value="SERINE/ARGININE REPETITIVE MATRIX 2"/>
    <property type="match status" value="1"/>
</dbReference>
<keyword evidence="3" id="KW-0507">mRNA processing</keyword>
<dbReference type="GO" id="GO:0005681">
    <property type="term" value="C:spliceosomal complex"/>
    <property type="evidence" value="ECO:0007669"/>
    <property type="project" value="UniProtKB-KW"/>
</dbReference>
<protein>
    <recommendedName>
        <fullName evidence="8">CWF21 domain-containing protein</fullName>
    </recommendedName>
</protein>
<keyword evidence="10" id="KW-1185">Reference proteome</keyword>
<keyword evidence="6" id="KW-0539">Nucleus</keyword>
<dbReference type="Proteomes" id="UP001230188">
    <property type="component" value="Unassembled WGS sequence"/>
</dbReference>
<dbReference type="SMART" id="SM01115">
    <property type="entry name" value="cwf21"/>
    <property type="match status" value="1"/>
</dbReference>
<proteinExistence type="inferred from homology"/>
<accession>A0AAD7XNT3</accession>
<reference evidence="9" key="1">
    <citation type="submission" date="2023-01" db="EMBL/GenBank/DDBJ databases">
        <title>Metagenome sequencing of chrysophaentin producing Chrysophaeum taylorii.</title>
        <authorList>
            <person name="Davison J."/>
            <person name="Bewley C."/>
        </authorList>
    </citation>
    <scope>NUCLEOTIDE SEQUENCE</scope>
    <source>
        <strain evidence="9">NIES-1699</strain>
    </source>
</reference>
<dbReference type="SUPFAM" id="SSF51556">
    <property type="entry name" value="Metallo-dependent hydrolases"/>
    <property type="match status" value="1"/>
</dbReference>
<feature type="compositionally biased region" description="Basic and acidic residues" evidence="7">
    <location>
        <begin position="163"/>
        <end position="182"/>
    </location>
</feature>
<dbReference type="Gene3D" id="6.10.140.420">
    <property type="match status" value="1"/>
</dbReference>
<evidence type="ECO:0000256" key="5">
    <source>
        <dbReference type="ARBA" id="ARBA00023187"/>
    </source>
</evidence>
<dbReference type="GO" id="GO:0016787">
    <property type="term" value="F:hydrolase activity"/>
    <property type="evidence" value="ECO:0007669"/>
    <property type="project" value="InterPro"/>
</dbReference>
<dbReference type="AlphaFoldDB" id="A0AAD7XNT3"/>
<dbReference type="CDD" id="cd21372">
    <property type="entry name" value="cwf21_CWC21-like"/>
    <property type="match status" value="1"/>
</dbReference>
<dbReference type="InterPro" id="IPR032466">
    <property type="entry name" value="Metal_Hydrolase"/>
</dbReference>
<keyword evidence="5" id="KW-0508">mRNA splicing</keyword>
<comment type="caution">
    <text evidence="9">The sequence shown here is derived from an EMBL/GenBank/DDBJ whole genome shotgun (WGS) entry which is preliminary data.</text>
</comment>
<sequence>MYNGVGLRTVRGSGTNGYVQTNKAYVRPANVSSREWKAKTQAPANPQLLEHARKRAIEVKVYELRDVLEDQGLDESEIEKRCADLRASLREGAAPSKKVDTHAAAEIKARDDARIRAAFGIDPEKFVEGAAFDRELQEQRRQARKAQHERYLVENEKKAERDRLKALEREEQREKDRKAGDREEGEEIEEEREDRRRKRPINYEFDHTYVTECIERYPSKFRGILLAKPGGAEEIKALSKKGFTGVRLNPYLWANRDGEWIADADGRAIVEASADLKMPVGVMAFGGLSPLIDHVRTLASMRPDGIVVLDHFGFPREDPAKPPGPELGFDEQAWAQLLGLGPAYPNIYVKVSALFRVSREPPPHRDLEPRFREVLGAFGADRLLWGSDFPYVQQQGEDGYAASLDAVASWCPPEAAEKILGLTARALYRLPSSS</sequence>
<comment type="subcellular location">
    <subcellularLocation>
        <location evidence="1">Nucleus</location>
    </subcellularLocation>
</comment>
<evidence type="ECO:0000256" key="6">
    <source>
        <dbReference type="ARBA" id="ARBA00023242"/>
    </source>
</evidence>
<comment type="similarity">
    <text evidence="2">Belongs to the CWC21 family.</text>
</comment>
<dbReference type="InterPro" id="IPR006680">
    <property type="entry name" value="Amidohydro-rel"/>
</dbReference>
<evidence type="ECO:0000256" key="4">
    <source>
        <dbReference type="ARBA" id="ARBA00022728"/>
    </source>
</evidence>
<organism evidence="9 10">
    <name type="scientific">Chrysophaeum taylorii</name>
    <dbReference type="NCBI Taxonomy" id="2483200"/>
    <lineage>
        <taxon>Eukaryota</taxon>
        <taxon>Sar</taxon>
        <taxon>Stramenopiles</taxon>
        <taxon>Ochrophyta</taxon>
        <taxon>Pelagophyceae</taxon>
        <taxon>Pelagomonadales</taxon>
        <taxon>Pelagomonadaceae</taxon>
        <taxon>Chrysophaeum</taxon>
    </lineage>
</organism>
<evidence type="ECO:0000256" key="1">
    <source>
        <dbReference type="ARBA" id="ARBA00004123"/>
    </source>
</evidence>
<dbReference type="GO" id="GO:0006397">
    <property type="term" value="P:mRNA processing"/>
    <property type="evidence" value="ECO:0007669"/>
    <property type="project" value="UniProtKB-KW"/>
</dbReference>
<dbReference type="InterPro" id="IPR013170">
    <property type="entry name" value="mRNA_splic_Cwf21_dom"/>
</dbReference>
<dbReference type="Gene3D" id="3.20.20.140">
    <property type="entry name" value="Metal-dependent hydrolases"/>
    <property type="match status" value="1"/>
</dbReference>
<keyword evidence="4" id="KW-0747">Spliceosome</keyword>
<evidence type="ECO:0000259" key="8">
    <source>
        <dbReference type="SMART" id="SM01115"/>
    </source>
</evidence>
<evidence type="ECO:0000313" key="10">
    <source>
        <dbReference type="Proteomes" id="UP001230188"/>
    </source>
</evidence>
<dbReference type="EMBL" id="JAQMWT010000240">
    <property type="protein sequence ID" value="KAJ8606933.1"/>
    <property type="molecule type" value="Genomic_DNA"/>
</dbReference>